<protein>
    <recommendedName>
        <fullName evidence="4">RlpA-like double-psi beta-barrel-protein domain-containing protein-containing protein</fullName>
    </recommendedName>
</protein>
<dbReference type="PANTHER" id="PTHR31836">
    <property type="match status" value="1"/>
</dbReference>
<accession>A0AAD5PIH1</accession>
<sequence>MVHGAPTVYNNHHLIEKRGGEKYQGTATFFFPEKEGGPYGACGKKENRHSHIVALNHEQYGDMDAKSKWCGKKIRVEGEKGSMDLEINDACPGCDYGDLDLTPDVFKEIIGEFEQGVGPITWYLI</sequence>
<gene>
    <name evidence="2" type="ORF">BDA99DRAFT_433387</name>
</gene>
<name>A0AAD5PIH1_9FUNG</name>
<keyword evidence="1" id="KW-0732">Signal</keyword>
<evidence type="ECO:0000313" key="2">
    <source>
        <dbReference type="EMBL" id="KAI9271465.1"/>
    </source>
</evidence>
<comment type="caution">
    <text evidence="2">The sequence shown here is derived from an EMBL/GenBank/DDBJ whole genome shotgun (WGS) entry which is preliminary data.</text>
</comment>
<dbReference type="CDD" id="cd22191">
    <property type="entry name" value="DPBB_RlpA_EXP_N-like"/>
    <property type="match status" value="1"/>
</dbReference>
<dbReference type="EMBL" id="JAIXMP010000006">
    <property type="protein sequence ID" value="KAI9271465.1"/>
    <property type="molecule type" value="Genomic_DNA"/>
</dbReference>
<reference evidence="2" key="2">
    <citation type="submission" date="2023-02" db="EMBL/GenBank/DDBJ databases">
        <authorList>
            <consortium name="DOE Joint Genome Institute"/>
            <person name="Mondo S.J."/>
            <person name="Chang Y."/>
            <person name="Wang Y."/>
            <person name="Ahrendt S."/>
            <person name="Andreopoulos W."/>
            <person name="Barry K."/>
            <person name="Beard J."/>
            <person name="Benny G.L."/>
            <person name="Blankenship S."/>
            <person name="Bonito G."/>
            <person name="Cuomo C."/>
            <person name="Desiro A."/>
            <person name="Gervers K.A."/>
            <person name="Hundley H."/>
            <person name="Kuo A."/>
            <person name="LaButti K."/>
            <person name="Lang B.F."/>
            <person name="Lipzen A."/>
            <person name="O'Donnell K."/>
            <person name="Pangilinan J."/>
            <person name="Reynolds N."/>
            <person name="Sandor L."/>
            <person name="Smith M.W."/>
            <person name="Tsang A."/>
            <person name="Grigoriev I.V."/>
            <person name="Stajich J.E."/>
            <person name="Spatafora J.W."/>
        </authorList>
    </citation>
    <scope>NUCLEOTIDE SEQUENCE</scope>
    <source>
        <strain evidence="2">RSA 2281</strain>
    </source>
</reference>
<organism evidence="2 3">
    <name type="scientific">Phascolomyces articulosus</name>
    <dbReference type="NCBI Taxonomy" id="60185"/>
    <lineage>
        <taxon>Eukaryota</taxon>
        <taxon>Fungi</taxon>
        <taxon>Fungi incertae sedis</taxon>
        <taxon>Mucoromycota</taxon>
        <taxon>Mucoromycotina</taxon>
        <taxon>Mucoromycetes</taxon>
        <taxon>Mucorales</taxon>
        <taxon>Lichtheimiaceae</taxon>
        <taxon>Phascolomyces</taxon>
    </lineage>
</organism>
<proteinExistence type="predicted"/>
<dbReference type="PANTHER" id="PTHR31836:SF28">
    <property type="entry name" value="SRCR DOMAIN-CONTAINING PROTEIN-RELATED"/>
    <property type="match status" value="1"/>
</dbReference>
<keyword evidence="3" id="KW-1185">Reference proteome</keyword>
<dbReference type="InterPro" id="IPR051477">
    <property type="entry name" value="Expansin_CellWall"/>
</dbReference>
<evidence type="ECO:0008006" key="4">
    <source>
        <dbReference type="Google" id="ProtNLM"/>
    </source>
</evidence>
<dbReference type="SUPFAM" id="SSF50685">
    <property type="entry name" value="Barwin-like endoglucanases"/>
    <property type="match status" value="1"/>
</dbReference>
<dbReference type="Proteomes" id="UP001209540">
    <property type="component" value="Unassembled WGS sequence"/>
</dbReference>
<dbReference type="AlphaFoldDB" id="A0AAD5PIH1"/>
<reference evidence="2" key="1">
    <citation type="journal article" date="2022" name="IScience">
        <title>Evolution of zygomycete secretomes and the origins of terrestrial fungal ecologies.</title>
        <authorList>
            <person name="Chang Y."/>
            <person name="Wang Y."/>
            <person name="Mondo S."/>
            <person name="Ahrendt S."/>
            <person name="Andreopoulos W."/>
            <person name="Barry K."/>
            <person name="Beard J."/>
            <person name="Benny G.L."/>
            <person name="Blankenship S."/>
            <person name="Bonito G."/>
            <person name="Cuomo C."/>
            <person name="Desiro A."/>
            <person name="Gervers K.A."/>
            <person name="Hundley H."/>
            <person name="Kuo A."/>
            <person name="LaButti K."/>
            <person name="Lang B.F."/>
            <person name="Lipzen A."/>
            <person name="O'Donnell K."/>
            <person name="Pangilinan J."/>
            <person name="Reynolds N."/>
            <person name="Sandor L."/>
            <person name="Smith M.E."/>
            <person name="Tsang A."/>
            <person name="Grigoriev I.V."/>
            <person name="Stajich J.E."/>
            <person name="Spatafora J.W."/>
        </authorList>
    </citation>
    <scope>NUCLEOTIDE SEQUENCE</scope>
    <source>
        <strain evidence="2">RSA 2281</strain>
    </source>
</reference>
<dbReference type="InterPro" id="IPR036908">
    <property type="entry name" value="RlpA-like_sf"/>
</dbReference>
<evidence type="ECO:0000313" key="3">
    <source>
        <dbReference type="Proteomes" id="UP001209540"/>
    </source>
</evidence>
<dbReference type="Gene3D" id="2.40.40.10">
    <property type="entry name" value="RlpA-like domain"/>
    <property type="match status" value="1"/>
</dbReference>
<evidence type="ECO:0000256" key="1">
    <source>
        <dbReference type="ARBA" id="ARBA00022729"/>
    </source>
</evidence>